<dbReference type="Proteomes" id="UP001597214">
    <property type="component" value="Unassembled WGS sequence"/>
</dbReference>
<dbReference type="InterPro" id="IPR012340">
    <property type="entry name" value="NA-bd_OB-fold"/>
</dbReference>
<dbReference type="Pfam" id="PF11518">
    <property type="entry name" value="DUF3221"/>
    <property type="match status" value="1"/>
</dbReference>
<comment type="caution">
    <text evidence="1">The sequence shown here is derived from an EMBL/GenBank/DDBJ whole genome shotgun (WGS) entry which is preliminary data.</text>
</comment>
<name>A0ABW4LW83_9BACI</name>
<organism evidence="1 2">
    <name type="scientific">Bacillus salitolerans</name>
    <dbReference type="NCBI Taxonomy" id="1437434"/>
    <lineage>
        <taxon>Bacteria</taxon>
        <taxon>Bacillati</taxon>
        <taxon>Bacillota</taxon>
        <taxon>Bacilli</taxon>
        <taxon>Bacillales</taxon>
        <taxon>Bacillaceae</taxon>
        <taxon>Bacillus</taxon>
    </lineage>
</organism>
<evidence type="ECO:0000313" key="1">
    <source>
        <dbReference type="EMBL" id="MFD1739412.1"/>
    </source>
</evidence>
<dbReference type="Gene3D" id="2.40.50.140">
    <property type="entry name" value="Nucleic acid-binding proteins"/>
    <property type="match status" value="1"/>
</dbReference>
<reference evidence="2" key="1">
    <citation type="journal article" date="2019" name="Int. J. Syst. Evol. Microbiol.">
        <title>The Global Catalogue of Microorganisms (GCM) 10K type strain sequencing project: providing services to taxonomists for standard genome sequencing and annotation.</title>
        <authorList>
            <consortium name="The Broad Institute Genomics Platform"/>
            <consortium name="The Broad Institute Genome Sequencing Center for Infectious Disease"/>
            <person name="Wu L."/>
            <person name="Ma J."/>
        </authorList>
    </citation>
    <scope>NUCLEOTIDE SEQUENCE [LARGE SCALE GENOMIC DNA]</scope>
    <source>
        <strain evidence="2">CCUG 49339</strain>
    </source>
</reference>
<proteinExistence type="predicted"/>
<dbReference type="InterPro" id="IPR021598">
    <property type="entry name" value="DUF3221"/>
</dbReference>
<protein>
    <submittedName>
        <fullName evidence="1">DUF3221 domain-containing protein</fullName>
    </submittedName>
</protein>
<gene>
    <name evidence="1" type="ORF">ACFSCX_23305</name>
</gene>
<dbReference type="RefSeq" id="WP_377930947.1">
    <property type="nucleotide sequence ID" value="NZ_JBHUEM010000055.1"/>
</dbReference>
<sequence>MYYRYSIRRSRRCFISKRRRRKSNIFVQTNDKDFIISNNTEKIIKIGIENRYKMWYFRVEDDVFQKLRKGQKVKIWYDGIEKPSEIAYGYAEKIEILEE</sequence>
<accession>A0ABW4LW83</accession>
<evidence type="ECO:0000313" key="2">
    <source>
        <dbReference type="Proteomes" id="UP001597214"/>
    </source>
</evidence>
<keyword evidence="2" id="KW-1185">Reference proteome</keyword>
<dbReference type="EMBL" id="JBHUEM010000055">
    <property type="protein sequence ID" value="MFD1739412.1"/>
    <property type="molecule type" value="Genomic_DNA"/>
</dbReference>